<keyword evidence="7 9" id="KW-0503">Monooxygenase</keyword>
<evidence type="ECO:0000256" key="4">
    <source>
        <dbReference type="ARBA" id="ARBA00022723"/>
    </source>
</evidence>
<dbReference type="GO" id="GO:0016712">
    <property type="term" value="F:oxidoreductase activity, acting on paired donors, with incorporation or reduction of molecular oxygen, reduced flavin or flavoprotein as one donor, and incorporation of one atom of oxygen"/>
    <property type="evidence" value="ECO:0007669"/>
    <property type="project" value="InterPro"/>
</dbReference>
<comment type="similarity">
    <text evidence="2 9">Belongs to the cytochrome P450 family.</text>
</comment>
<feature type="binding site" description="axial binding residue" evidence="8">
    <location>
        <position position="459"/>
    </location>
    <ligand>
        <name>heme</name>
        <dbReference type="ChEBI" id="CHEBI:30413"/>
    </ligand>
    <ligandPart>
        <name>Fe</name>
        <dbReference type="ChEBI" id="CHEBI:18248"/>
    </ligandPart>
</feature>
<evidence type="ECO:0000256" key="2">
    <source>
        <dbReference type="ARBA" id="ARBA00010617"/>
    </source>
</evidence>
<evidence type="ECO:0000256" key="7">
    <source>
        <dbReference type="ARBA" id="ARBA00023033"/>
    </source>
</evidence>
<dbReference type="GO" id="GO:0005506">
    <property type="term" value="F:iron ion binding"/>
    <property type="evidence" value="ECO:0007669"/>
    <property type="project" value="InterPro"/>
</dbReference>
<keyword evidence="12" id="KW-1185">Reference proteome</keyword>
<dbReference type="PRINTS" id="PR00464">
    <property type="entry name" value="EP450II"/>
</dbReference>
<dbReference type="PROSITE" id="PS00086">
    <property type="entry name" value="CYTOCHROME_P450"/>
    <property type="match status" value="1"/>
</dbReference>
<gene>
    <name evidence="11" type="ORF">N7509_001440</name>
</gene>
<dbReference type="InterPro" id="IPR001128">
    <property type="entry name" value="Cyt_P450"/>
</dbReference>
<protein>
    <submittedName>
        <fullName evidence="11">Cytochrome P450</fullName>
    </submittedName>
</protein>
<evidence type="ECO:0000256" key="9">
    <source>
        <dbReference type="RuleBase" id="RU000461"/>
    </source>
</evidence>
<dbReference type="AlphaFoldDB" id="A0A9X0BF65"/>
<dbReference type="PRINTS" id="PR00385">
    <property type="entry name" value="P450"/>
</dbReference>
<comment type="cofactor">
    <cofactor evidence="1 8">
        <name>heme</name>
        <dbReference type="ChEBI" id="CHEBI:30413"/>
    </cofactor>
</comment>
<dbReference type="PRINTS" id="PR01239">
    <property type="entry name" value="EP450IICYP52"/>
</dbReference>
<evidence type="ECO:0000256" key="6">
    <source>
        <dbReference type="ARBA" id="ARBA00023004"/>
    </source>
</evidence>
<dbReference type="OrthoDB" id="1470350at2759"/>
<dbReference type="GO" id="GO:0020037">
    <property type="term" value="F:heme binding"/>
    <property type="evidence" value="ECO:0007669"/>
    <property type="project" value="InterPro"/>
</dbReference>
<proteinExistence type="inferred from homology"/>
<reference evidence="11" key="1">
    <citation type="submission" date="2022-12" db="EMBL/GenBank/DDBJ databases">
        <authorList>
            <person name="Petersen C."/>
        </authorList>
    </citation>
    <scope>NUCLEOTIDE SEQUENCE</scope>
    <source>
        <strain evidence="11">IBT 29677</strain>
    </source>
</reference>
<evidence type="ECO:0000256" key="3">
    <source>
        <dbReference type="ARBA" id="ARBA00022617"/>
    </source>
</evidence>
<dbReference type="Pfam" id="PF00067">
    <property type="entry name" value="p450"/>
    <property type="match status" value="1"/>
</dbReference>
<dbReference type="SUPFAM" id="SSF48264">
    <property type="entry name" value="Cytochrome P450"/>
    <property type="match status" value="1"/>
</dbReference>
<evidence type="ECO:0000256" key="10">
    <source>
        <dbReference type="SAM" id="Phobius"/>
    </source>
</evidence>
<feature type="transmembrane region" description="Helical" evidence="10">
    <location>
        <begin position="12"/>
        <end position="28"/>
    </location>
</feature>
<evidence type="ECO:0000256" key="1">
    <source>
        <dbReference type="ARBA" id="ARBA00001971"/>
    </source>
</evidence>
<comment type="caution">
    <text evidence="11">The sequence shown here is derived from an EMBL/GenBank/DDBJ whole genome shotgun (WGS) entry which is preliminary data.</text>
</comment>
<dbReference type="Gene3D" id="1.10.630.10">
    <property type="entry name" value="Cytochrome P450"/>
    <property type="match status" value="1"/>
</dbReference>
<dbReference type="RefSeq" id="XP_056494659.1">
    <property type="nucleotide sequence ID" value="XM_056626077.1"/>
</dbReference>
<dbReference type="InterPro" id="IPR047146">
    <property type="entry name" value="Cyt_P450_E_CYP52_fungi"/>
</dbReference>
<dbReference type="Proteomes" id="UP001147747">
    <property type="component" value="Unassembled WGS sequence"/>
</dbReference>
<name>A0A9X0BF65_9EURO</name>
<organism evidence="11 12">
    <name type="scientific">Penicillium cosmopolitanum</name>
    <dbReference type="NCBI Taxonomy" id="1131564"/>
    <lineage>
        <taxon>Eukaryota</taxon>
        <taxon>Fungi</taxon>
        <taxon>Dikarya</taxon>
        <taxon>Ascomycota</taxon>
        <taxon>Pezizomycotina</taxon>
        <taxon>Eurotiomycetes</taxon>
        <taxon>Eurotiomycetidae</taxon>
        <taxon>Eurotiales</taxon>
        <taxon>Aspergillaceae</taxon>
        <taxon>Penicillium</taxon>
    </lineage>
</organism>
<dbReference type="PANTHER" id="PTHR24287:SF17">
    <property type="entry name" value="P450, PUTATIVE (EUROFUNG)-RELATED"/>
    <property type="match status" value="1"/>
</dbReference>
<evidence type="ECO:0000256" key="5">
    <source>
        <dbReference type="ARBA" id="ARBA00023002"/>
    </source>
</evidence>
<sequence length="512" mass="58807">MSSHDTLKHSPAILGGLIVFIWYAVVFVRRKWKQNRFAWENQCMPPYSIPSKSFGLNIILETIAAAKQHKVLELGLNRFDTYGNTFKAQNLTNTIITTREPQNIKTVLSLRFKDYGLGNRIQTFGPLLGHGIFTADGEHWAQSRSMVRSSFSKDRVTHLETFEELMRDLFKLIPTDGSTVDLQDLFFCYTMDSATDFLFGHSTHTLRRYGHDAGDQTSWDFGSAFNYAQDAIAMRGRMGPLKIFYRDRKAHDANRRCQELVEDFVDQALRYRQELDNEACPEKNPTISMPKYLFLYKLAQKTGDRIRIRDELMNVLLAGRDTTASLLSNMFFMLAKTPEVWTKLGVEISMLEGCAPTYDQLRNLTYLKYCMNESLRLHPVVPVNARFAVTDTVLPVGGGKDGQSPVFVPKGTTVRYNLYSMHRREDFYGPDAHVYRPERWEKLRTGWEYLPFNGGPRICVGQQYALTEAAYVTVRLAQQFPILESRDSNSWRENLTFTLCSENGCKVSLQQV</sequence>
<keyword evidence="6 8" id="KW-0408">Iron</keyword>
<evidence type="ECO:0000313" key="12">
    <source>
        <dbReference type="Proteomes" id="UP001147747"/>
    </source>
</evidence>
<evidence type="ECO:0000313" key="11">
    <source>
        <dbReference type="EMBL" id="KAJ5414813.1"/>
    </source>
</evidence>
<keyword evidence="5 9" id="KW-0560">Oxidoreductase</keyword>
<accession>A0A9X0BF65</accession>
<dbReference type="PANTHER" id="PTHR24287">
    <property type="entry name" value="P450, PUTATIVE (EUROFUNG)-RELATED"/>
    <property type="match status" value="1"/>
</dbReference>
<reference evidence="11" key="2">
    <citation type="journal article" date="2023" name="IMA Fungus">
        <title>Comparative genomic study of the Penicillium genus elucidates a diverse pangenome and 15 lateral gene transfer events.</title>
        <authorList>
            <person name="Petersen C."/>
            <person name="Sorensen T."/>
            <person name="Nielsen M.R."/>
            <person name="Sondergaard T.E."/>
            <person name="Sorensen J.L."/>
            <person name="Fitzpatrick D.A."/>
            <person name="Frisvad J.C."/>
            <person name="Nielsen K.L."/>
        </authorList>
    </citation>
    <scope>NUCLEOTIDE SEQUENCE</scope>
    <source>
        <strain evidence="11">IBT 29677</strain>
    </source>
</reference>
<keyword evidence="10" id="KW-0472">Membrane</keyword>
<keyword evidence="10" id="KW-0812">Transmembrane</keyword>
<dbReference type="InterPro" id="IPR017972">
    <property type="entry name" value="Cyt_P450_CS"/>
</dbReference>
<dbReference type="InterPro" id="IPR002402">
    <property type="entry name" value="Cyt_P450_E_grp-II"/>
</dbReference>
<dbReference type="CDD" id="cd11063">
    <property type="entry name" value="CYP52"/>
    <property type="match status" value="1"/>
</dbReference>
<dbReference type="GO" id="GO:0043386">
    <property type="term" value="P:mycotoxin biosynthetic process"/>
    <property type="evidence" value="ECO:0007669"/>
    <property type="project" value="UniProtKB-ARBA"/>
</dbReference>
<evidence type="ECO:0000256" key="8">
    <source>
        <dbReference type="PIRSR" id="PIRSR602402-1"/>
    </source>
</evidence>
<keyword evidence="10" id="KW-1133">Transmembrane helix</keyword>
<dbReference type="EMBL" id="JAPZBU010000003">
    <property type="protein sequence ID" value="KAJ5414813.1"/>
    <property type="molecule type" value="Genomic_DNA"/>
</dbReference>
<keyword evidence="3 8" id="KW-0349">Heme</keyword>
<keyword evidence="4 8" id="KW-0479">Metal-binding</keyword>
<dbReference type="InterPro" id="IPR036396">
    <property type="entry name" value="Cyt_P450_sf"/>
</dbReference>
<dbReference type="GeneID" id="81365057"/>
<dbReference type="InterPro" id="IPR002974">
    <property type="entry name" value="Cyt_P450_E_CYP52_ascomycetes"/>
</dbReference>